<reference evidence="1 2" key="1">
    <citation type="submission" date="2024-04" db="EMBL/GenBank/DDBJ databases">
        <title>Draft genome sequence of Pseudophaeobacter arcticus NBRC 116598.</title>
        <authorList>
            <person name="Miyakawa T."/>
            <person name="Kusuya Y."/>
            <person name="Miura T."/>
        </authorList>
    </citation>
    <scope>NUCLEOTIDE SEQUENCE [LARGE SCALE GENOMIC DNA]</scope>
    <source>
        <strain evidence="1 2">SU-CL00105</strain>
    </source>
</reference>
<keyword evidence="2" id="KW-1185">Reference proteome</keyword>
<dbReference type="EMBL" id="BAABWU010000019">
    <property type="protein sequence ID" value="GAA6198237.1"/>
    <property type="molecule type" value="Genomic_DNA"/>
</dbReference>
<accession>A0ABQ0AQT3</accession>
<gene>
    <name evidence="1" type="ORF">NBRC116598_36820</name>
</gene>
<evidence type="ECO:0000313" key="2">
    <source>
        <dbReference type="Proteomes" id="UP001441944"/>
    </source>
</evidence>
<name>A0ABQ0AQT3_9RHOB</name>
<dbReference type="Proteomes" id="UP001441944">
    <property type="component" value="Unassembled WGS sequence"/>
</dbReference>
<organism evidence="1 2">
    <name type="scientific">Pseudophaeobacter arcticus</name>
    <dbReference type="NCBI Taxonomy" id="385492"/>
    <lineage>
        <taxon>Bacteria</taxon>
        <taxon>Pseudomonadati</taxon>
        <taxon>Pseudomonadota</taxon>
        <taxon>Alphaproteobacteria</taxon>
        <taxon>Rhodobacterales</taxon>
        <taxon>Paracoccaceae</taxon>
        <taxon>Pseudophaeobacter</taxon>
    </lineage>
</organism>
<comment type="caution">
    <text evidence="1">The sequence shown here is derived from an EMBL/GenBank/DDBJ whole genome shotgun (WGS) entry which is preliminary data.</text>
</comment>
<protein>
    <submittedName>
        <fullName evidence="1">Uncharacterized protein</fullName>
    </submittedName>
</protein>
<evidence type="ECO:0000313" key="1">
    <source>
        <dbReference type="EMBL" id="GAA6198237.1"/>
    </source>
</evidence>
<sequence>MQRADLSLRVDISHRGLSGRVNVEGSGVYKAKAISFENGATEYGFRTGVSKEEITISPQGDALWDIRFFNEDYMVYVGTCDTTEVTS</sequence>
<proteinExistence type="predicted"/>